<dbReference type="PANTHER" id="PTHR24292">
    <property type="entry name" value="CYTOCHROME P450"/>
    <property type="match status" value="1"/>
</dbReference>
<evidence type="ECO:0000256" key="11">
    <source>
        <dbReference type="ARBA" id="ARBA00023033"/>
    </source>
</evidence>
<proteinExistence type="evidence at transcript level"/>
<keyword evidence="15" id="KW-1133">Transmembrane helix</keyword>
<reference evidence="16" key="1">
    <citation type="journal article" date="2015" name="BMC Genomics">
        <title>Chemosensory genes identified in the antennal transcriptome of the blowfly Calliphora stygia.</title>
        <authorList>
            <person name="Leitch O.J."/>
            <person name="Papanicolaou A."/>
            <person name="Lennard C."/>
            <person name="Kirkbride K.P."/>
            <person name="Anderson A."/>
        </authorList>
    </citation>
    <scope>NUCLEOTIDE SEQUENCE</scope>
</reference>
<evidence type="ECO:0000256" key="14">
    <source>
        <dbReference type="RuleBase" id="RU000461"/>
    </source>
</evidence>
<dbReference type="GO" id="GO:0016705">
    <property type="term" value="F:oxidoreductase activity, acting on paired donors, with incorporation or reduction of molecular oxygen"/>
    <property type="evidence" value="ECO:0007669"/>
    <property type="project" value="InterPro"/>
</dbReference>
<feature type="binding site" description="axial binding residue" evidence="13">
    <location>
        <position position="447"/>
    </location>
    <ligand>
        <name>heme</name>
        <dbReference type="ChEBI" id="CHEBI:30413"/>
    </ligand>
    <ligandPart>
        <name>Fe</name>
        <dbReference type="ChEBI" id="CHEBI:18248"/>
    </ligandPart>
</feature>
<evidence type="ECO:0000256" key="13">
    <source>
        <dbReference type="PIRSR" id="PIRSR602401-1"/>
    </source>
</evidence>
<dbReference type="GO" id="GO:0020037">
    <property type="term" value="F:heme binding"/>
    <property type="evidence" value="ECO:0007669"/>
    <property type="project" value="InterPro"/>
</dbReference>
<comment type="cofactor">
    <cofactor evidence="1 13">
        <name>heme</name>
        <dbReference type="ChEBI" id="CHEBI:30413"/>
    </cofactor>
</comment>
<keyword evidence="7" id="KW-0256">Endoplasmic reticulum</keyword>
<dbReference type="InterPro" id="IPR001128">
    <property type="entry name" value="Cyt_P450"/>
</dbReference>
<keyword evidence="5 13" id="KW-0349">Heme</keyword>
<evidence type="ECO:0000313" key="16">
    <source>
        <dbReference type="EMBL" id="AID61453.1"/>
    </source>
</evidence>
<keyword evidence="15" id="KW-0812">Transmembrane</keyword>
<dbReference type="GO" id="GO:0005506">
    <property type="term" value="F:iron ion binding"/>
    <property type="evidence" value="ECO:0007669"/>
    <property type="project" value="InterPro"/>
</dbReference>
<evidence type="ECO:0000256" key="15">
    <source>
        <dbReference type="SAM" id="Phobius"/>
    </source>
</evidence>
<dbReference type="InterPro" id="IPR050476">
    <property type="entry name" value="Insect_CytP450_Detox"/>
</dbReference>
<dbReference type="InterPro" id="IPR002401">
    <property type="entry name" value="Cyt_P450_E_grp-I"/>
</dbReference>
<evidence type="ECO:0000256" key="10">
    <source>
        <dbReference type="ARBA" id="ARBA00023004"/>
    </source>
</evidence>
<dbReference type="FunFam" id="1.10.630.10:FF:000182">
    <property type="entry name" value="Cytochrome P450 3A4"/>
    <property type="match status" value="1"/>
</dbReference>
<dbReference type="PANTHER" id="PTHR24292:SF100">
    <property type="entry name" value="CYTOCHROME P450 6A16, ISOFORM B-RELATED"/>
    <property type="match status" value="1"/>
</dbReference>
<accession>A0A068F5F6</accession>
<organism evidence="16">
    <name type="scientific">Calliphora stygia</name>
    <name type="common">Common brown blowfly</name>
    <dbReference type="NCBI Taxonomy" id="145453"/>
    <lineage>
        <taxon>Eukaryota</taxon>
        <taxon>Metazoa</taxon>
        <taxon>Ecdysozoa</taxon>
        <taxon>Arthropoda</taxon>
        <taxon>Hexapoda</taxon>
        <taxon>Insecta</taxon>
        <taxon>Pterygota</taxon>
        <taxon>Neoptera</taxon>
        <taxon>Endopterygota</taxon>
        <taxon>Diptera</taxon>
        <taxon>Brachycera</taxon>
        <taxon>Muscomorpha</taxon>
        <taxon>Oestroidea</taxon>
        <taxon>Calliphoridae</taxon>
        <taxon>Calliphorinae</taxon>
        <taxon>Calliphora</taxon>
    </lineage>
</organism>
<evidence type="ECO:0000256" key="8">
    <source>
        <dbReference type="ARBA" id="ARBA00022848"/>
    </source>
</evidence>
<dbReference type="InterPro" id="IPR017972">
    <property type="entry name" value="Cyt_P450_CS"/>
</dbReference>
<evidence type="ECO:0000256" key="9">
    <source>
        <dbReference type="ARBA" id="ARBA00023002"/>
    </source>
</evidence>
<evidence type="ECO:0000256" key="12">
    <source>
        <dbReference type="ARBA" id="ARBA00023136"/>
    </source>
</evidence>
<keyword evidence="8" id="KW-0492">Microsome</keyword>
<evidence type="ECO:0000256" key="7">
    <source>
        <dbReference type="ARBA" id="ARBA00022824"/>
    </source>
</evidence>
<dbReference type="GO" id="GO:0005789">
    <property type="term" value="C:endoplasmic reticulum membrane"/>
    <property type="evidence" value="ECO:0007669"/>
    <property type="project" value="UniProtKB-SubCell"/>
</dbReference>
<evidence type="ECO:0000256" key="4">
    <source>
        <dbReference type="ARBA" id="ARBA00010617"/>
    </source>
</evidence>
<feature type="transmembrane region" description="Helical" evidence="15">
    <location>
        <begin position="6"/>
        <end position="29"/>
    </location>
</feature>
<dbReference type="PROSITE" id="PS00086">
    <property type="entry name" value="CYTOCHROME_P450"/>
    <property type="match status" value="1"/>
</dbReference>
<evidence type="ECO:0000256" key="3">
    <source>
        <dbReference type="ARBA" id="ARBA00004406"/>
    </source>
</evidence>
<evidence type="ECO:0000256" key="5">
    <source>
        <dbReference type="ARBA" id="ARBA00022617"/>
    </source>
</evidence>
<dbReference type="SUPFAM" id="SSF48264">
    <property type="entry name" value="Cytochrome P450"/>
    <property type="match status" value="1"/>
</dbReference>
<dbReference type="AlphaFoldDB" id="A0A068F5F6"/>
<dbReference type="PRINTS" id="PR00463">
    <property type="entry name" value="EP450I"/>
</dbReference>
<dbReference type="Pfam" id="PF00067">
    <property type="entry name" value="p450"/>
    <property type="match status" value="1"/>
</dbReference>
<keyword evidence="12 15" id="KW-0472">Membrane</keyword>
<dbReference type="GO" id="GO:0004497">
    <property type="term" value="F:monooxygenase activity"/>
    <property type="evidence" value="ECO:0007669"/>
    <property type="project" value="UniProtKB-KW"/>
</dbReference>
<keyword evidence="10 13" id="KW-0408">Iron</keyword>
<evidence type="ECO:0000256" key="1">
    <source>
        <dbReference type="ARBA" id="ARBA00001971"/>
    </source>
</evidence>
<keyword evidence="9 14" id="KW-0560">Oxidoreductase</keyword>
<dbReference type="EMBL" id="KJ702299">
    <property type="protein sequence ID" value="AID61453.1"/>
    <property type="molecule type" value="mRNA"/>
</dbReference>
<sequence>MELLHRFLYTFVGTASFLYFVLKVALGYWKRRGILHEKPKKPWGHLKGVGRKRHVADVLQTLYEKYKGQAPFIGFYAWLKPMLLILDLDSINYILNKDAKYFMARGLYYNTNDDPLSQNLLQMDGIEWQHLSLKTKALQWPEKMSHIFSALLKVQQTFDKSLQEKLNQTEGAYNLTEIVEGFNIDVISSLAFGLEGDSLRYKDTQFSKMCKHYTQQNNNIYKAYLAFCFPSLARLLQYRLYSLEATNYFQKLVNDKMYEREYQRTQQSPYDFLQIWCDSRKMSTSIDAFKKLDNSEITAQAFSFIPAGLETCTTTVTCCLYELALWPEIQEKARREIRGVLAKYHNKITEEGVKEMVYLKQILNETLRRHSPYPFLLRLTTKDYELPNSIFMLNKGNHLIIPTAAIHNDAAFYEHPEKFDPDHFHSTKVQNRPLCAFLPFGLGPRSCVAQHFIQQQMLVCLVTLLNRFSFEPCQATIMPLAYDNSKILKKPKKDIKLLIKKL</sequence>
<comment type="similarity">
    <text evidence="4 14">Belongs to the cytochrome P450 family.</text>
</comment>
<protein>
    <submittedName>
        <fullName evidence="16">Cytochrome P450</fullName>
    </submittedName>
</protein>
<evidence type="ECO:0000256" key="2">
    <source>
        <dbReference type="ARBA" id="ARBA00004174"/>
    </source>
</evidence>
<keyword evidence="6 13" id="KW-0479">Metal-binding</keyword>
<keyword evidence="11 14" id="KW-0503">Monooxygenase</keyword>
<dbReference type="CDD" id="cd11056">
    <property type="entry name" value="CYP6-like"/>
    <property type="match status" value="1"/>
</dbReference>
<gene>
    <name evidence="16" type="primary">Cyp86</name>
</gene>
<dbReference type="InterPro" id="IPR036396">
    <property type="entry name" value="Cyt_P450_sf"/>
</dbReference>
<comment type="subcellular location">
    <subcellularLocation>
        <location evidence="3">Endoplasmic reticulum membrane</location>
        <topology evidence="3">Peripheral membrane protein</topology>
    </subcellularLocation>
    <subcellularLocation>
        <location evidence="2">Microsome membrane</location>
        <topology evidence="2">Peripheral membrane protein</topology>
    </subcellularLocation>
</comment>
<name>A0A068F5F6_CALSG</name>
<dbReference type="Gene3D" id="1.10.630.10">
    <property type="entry name" value="Cytochrome P450"/>
    <property type="match status" value="1"/>
</dbReference>
<evidence type="ECO:0000256" key="6">
    <source>
        <dbReference type="ARBA" id="ARBA00022723"/>
    </source>
</evidence>
<dbReference type="PRINTS" id="PR00385">
    <property type="entry name" value="P450"/>
</dbReference>